<feature type="region of interest" description="Disordered" evidence="1">
    <location>
        <begin position="1"/>
        <end position="49"/>
    </location>
</feature>
<feature type="compositionally biased region" description="Low complexity" evidence="1">
    <location>
        <begin position="20"/>
        <end position="33"/>
    </location>
</feature>
<name>A0A1G1VR67_9BACT</name>
<organism evidence="2 3">
    <name type="scientific">Candidatus Chisholmbacteria bacterium RIFCSPHIGHO2_01_FULL_52_32</name>
    <dbReference type="NCBI Taxonomy" id="1797591"/>
    <lineage>
        <taxon>Bacteria</taxon>
        <taxon>Candidatus Chisholmiibacteriota</taxon>
    </lineage>
</organism>
<protein>
    <submittedName>
        <fullName evidence="2">Uncharacterized protein</fullName>
    </submittedName>
</protein>
<proteinExistence type="predicted"/>
<feature type="compositionally biased region" description="Polar residues" evidence="1">
    <location>
        <begin position="1"/>
        <end position="19"/>
    </location>
</feature>
<dbReference type="Proteomes" id="UP000179233">
    <property type="component" value="Unassembled WGS sequence"/>
</dbReference>
<dbReference type="EMBL" id="MHCJ01000006">
    <property type="protein sequence ID" value="OGY17870.1"/>
    <property type="molecule type" value="Genomic_DNA"/>
</dbReference>
<evidence type="ECO:0000256" key="1">
    <source>
        <dbReference type="SAM" id="MobiDB-lite"/>
    </source>
</evidence>
<evidence type="ECO:0000313" key="3">
    <source>
        <dbReference type="Proteomes" id="UP000179233"/>
    </source>
</evidence>
<accession>A0A1G1VR67</accession>
<reference evidence="2 3" key="1">
    <citation type="journal article" date="2016" name="Nat. Commun.">
        <title>Thousands of microbial genomes shed light on interconnected biogeochemical processes in an aquifer system.</title>
        <authorList>
            <person name="Anantharaman K."/>
            <person name="Brown C.T."/>
            <person name="Hug L.A."/>
            <person name="Sharon I."/>
            <person name="Castelle C.J."/>
            <person name="Probst A.J."/>
            <person name="Thomas B.C."/>
            <person name="Singh A."/>
            <person name="Wilkins M.J."/>
            <person name="Karaoz U."/>
            <person name="Brodie E.L."/>
            <person name="Williams K.H."/>
            <person name="Hubbard S.S."/>
            <person name="Banfield J.F."/>
        </authorList>
    </citation>
    <scope>NUCLEOTIDE SEQUENCE [LARGE SCALE GENOMIC DNA]</scope>
</reference>
<comment type="caution">
    <text evidence="2">The sequence shown here is derived from an EMBL/GenBank/DDBJ whole genome shotgun (WGS) entry which is preliminary data.</text>
</comment>
<dbReference type="AlphaFoldDB" id="A0A1G1VR67"/>
<gene>
    <name evidence="2" type="ORF">A2786_00815</name>
</gene>
<sequence>MHGAVTSTETPNSPNQQALSETQSPSTSSQPGSEEAKIQDALSAAPESLREDATVMDFPEAEGGSLIELQQGTNGWTCLPDYPASPGKDPMCLDKSGMEWLQAYVAQKTPSLTQIGLAYMLEGGSDASNTDPFATTPTEGEDWITTPSHVMVFPVGRLDPTLYGTDPKKGGAWIMWAGTPYEHLMIPAE</sequence>
<evidence type="ECO:0000313" key="2">
    <source>
        <dbReference type="EMBL" id="OGY17870.1"/>
    </source>
</evidence>